<organism evidence="17 18">
    <name type="scientific">Billgrantia ethanolica</name>
    <dbReference type="NCBI Taxonomy" id="2733486"/>
    <lineage>
        <taxon>Bacteria</taxon>
        <taxon>Pseudomonadati</taxon>
        <taxon>Pseudomonadota</taxon>
        <taxon>Gammaproteobacteria</taxon>
        <taxon>Oceanospirillales</taxon>
        <taxon>Halomonadaceae</taxon>
        <taxon>Billgrantia</taxon>
    </lineage>
</organism>
<dbReference type="Pfam" id="PF00122">
    <property type="entry name" value="E1-E2_ATPase"/>
    <property type="match status" value="1"/>
</dbReference>
<keyword evidence="3" id="KW-0813">Transport</keyword>
<keyword evidence="7 15" id="KW-0479">Metal-binding</keyword>
<keyword evidence="5" id="KW-0597">Phosphoprotein</keyword>
<keyword evidence="11" id="KW-1278">Translocase</keyword>
<dbReference type="NCBIfam" id="TIGR01511">
    <property type="entry name" value="ATPase-IB1_Cu"/>
    <property type="match status" value="1"/>
</dbReference>
<evidence type="ECO:0000256" key="4">
    <source>
        <dbReference type="ARBA" id="ARBA00022475"/>
    </source>
</evidence>
<feature type="domain" description="P-type ATPase A" evidence="16">
    <location>
        <begin position="133"/>
        <end position="233"/>
    </location>
</feature>
<dbReference type="SUPFAM" id="SSF81653">
    <property type="entry name" value="Calcium ATPase, transduction domain A"/>
    <property type="match status" value="1"/>
</dbReference>
<keyword evidence="13" id="KW-0406">Ion transport</keyword>
<keyword evidence="14 15" id="KW-0472">Membrane</keyword>
<feature type="transmembrane region" description="Helical" evidence="15">
    <location>
        <begin position="284"/>
        <end position="311"/>
    </location>
</feature>
<reference evidence="17 18" key="1">
    <citation type="journal article" date="2021" name="Front. Microbiol.">
        <title>Aerobic Denitrification and Heterotrophic Sulfur Oxidation in the Genus Halomonas Revealed by Six Novel Species Characterizations and Genome-Based Analysis.</title>
        <authorList>
            <person name="Wang L."/>
            <person name="Shao Z."/>
        </authorList>
    </citation>
    <scope>NUCLEOTIDE SEQUENCE [LARGE SCALE GENOMIC DNA]</scope>
    <source>
        <strain evidence="17 18">MCCC 1A11081</strain>
    </source>
</reference>
<evidence type="ECO:0000256" key="7">
    <source>
        <dbReference type="ARBA" id="ARBA00022723"/>
    </source>
</evidence>
<dbReference type="Gene3D" id="2.70.150.10">
    <property type="entry name" value="Calcium-transporting ATPase, cytoplasmic transduction domain A"/>
    <property type="match status" value="1"/>
</dbReference>
<comment type="similarity">
    <text evidence="2 15">Belongs to the cation transport ATPase (P-type) (TC 3.A.3) family. Type IB subfamily.</text>
</comment>
<feature type="transmembrane region" description="Helical" evidence="15">
    <location>
        <begin position="250"/>
        <end position="272"/>
    </location>
</feature>
<dbReference type="Proteomes" id="UP001320168">
    <property type="component" value="Unassembled WGS sequence"/>
</dbReference>
<evidence type="ECO:0000256" key="2">
    <source>
        <dbReference type="ARBA" id="ARBA00006024"/>
    </source>
</evidence>
<dbReference type="InterPro" id="IPR036412">
    <property type="entry name" value="HAD-like_sf"/>
</dbReference>
<evidence type="ECO:0000256" key="3">
    <source>
        <dbReference type="ARBA" id="ARBA00022448"/>
    </source>
</evidence>
<feature type="transmembrane region" description="Helical" evidence="15">
    <location>
        <begin position="593"/>
        <end position="616"/>
    </location>
</feature>
<dbReference type="InterPro" id="IPR023214">
    <property type="entry name" value="HAD_sf"/>
</dbReference>
<dbReference type="InterPro" id="IPR023298">
    <property type="entry name" value="ATPase_P-typ_TM_dom_sf"/>
</dbReference>
<evidence type="ECO:0000256" key="9">
    <source>
        <dbReference type="ARBA" id="ARBA00022840"/>
    </source>
</evidence>
<dbReference type="SUPFAM" id="SSF56784">
    <property type="entry name" value="HAD-like"/>
    <property type="match status" value="1"/>
</dbReference>
<protein>
    <submittedName>
        <fullName evidence="17">Heavy metal translocating P-type ATPase</fullName>
    </submittedName>
</protein>
<gene>
    <name evidence="17" type="ORF">HOP53_08560</name>
</gene>
<evidence type="ECO:0000313" key="17">
    <source>
        <dbReference type="EMBL" id="MCE8002889.1"/>
    </source>
</evidence>
<dbReference type="InterPro" id="IPR059000">
    <property type="entry name" value="ATPase_P-type_domA"/>
</dbReference>
<evidence type="ECO:0000313" key="18">
    <source>
        <dbReference type="Proteomes" id="UP001320168"/>
    </source>
</evidence>
<dbReference type="PANTHER" id="PTHR43520:SF5">
    <property type="entry name" value="CATION-TRANSPORTING P-TYPE ATPASE-RELATED"/>
    <property type="match status" value="1"/>
</dbReference>
<dbReference type="SFLD" id="SFLDG00002">
    <property type="entry name" value="C1.7:_P-type_atpase_like"/>
    <property type="match status" value="1"/>
</dbReference>
<dbReference type="InterPro" id="IPR023299">
    <property type="entry name" value="ATPase_P-typ_cyto_dom_N"/>
</dbReference>
<dbReference type="EMBL" id="JABFTX010000001">
    <property type="protein sequence ID" value="MCE8002889.1"/>
    <property type="molecule type" value="Genomic_DNA"/>
</dbReference>
<dbReference type="NCBIfam" id="TIGR01525">
    <property type="entry name" value="ATPase-IB_hvy"/>
    <property type="match status" value="1"/>
</dbReference>
<dbReference type="InterPro" id="IPR044492">
    <property type="entry name" value="P_typ_ATPase_HD_dom"/>
</dbReference>
<evidence type="ECO:0000256" key="8">
    <source>
        <dbReference type="ARBA" id="ARBA00022741"/>
    </source>
</evidence>
<evidence type="ECO:0000256" key="13">
    <source>
        <dbReference type="ARBA" id="ARBA00023065"/>
    </source>
</evidence>
<name>A0ABS9A4Z8_9GAMM</name>
<dbReference type="Pfam" id="PF00702">
    <property type="entry name" value="Hydrolase"/>
    <property type="match status" value="1"/>
</dbReference>
<keyword evidence="6 15" id="KW-0812">Transmembrane</keyword>
<evidence type="ECO:0000256" key="6">
    <source>
        <dbReference type="ARBA" id="ARBA00022692"/>
    </source>
</evidence>
<dbReference type="PANTHER" id="PTHR43520">
    <property type="entry name" value="ATP7, ISOFORM B"/>
    <property type="match status" value="1"/>
</dbReference>
<dbReference type="SFLD" id="SFLDF00027">
    <property type="entry name" value="p-type_atpase"/>
    <property type="match status" value="1"/>
</dbReference>
<keyword evidence="9 15" id="KW-0067">ATP-binding</keyword>
<keyword evidence="18" id="KW-1185">Reference proteome</keyword>
<keyword evidence="4 15" id="KW-1003">Cell membrane</keyword>
<evidence type="ECO:0000256" key="12">
    <source>
        <dbReference type="ARBA" id="ARBA00022989"/>
    </source>
</evidence>
<dbReference type="InterPro" id="IPR027256">
    <property type="entry name" value="P-typ_ATPase_IB"/>
</dbReference>
<evidence type="ECO:0000256" key="5">
    <source>
        <dbReference type="ARBA" id="ARBA00022553"/>
    </source>
</evidence>
<dbReference type="SFLD" id="SFLDS00003">
    <property type="entry name" value="Haloacid_Dehalogenase"/>
    <property type="match status" value="1"/>
</dbReference>
<proteinExistence type="inferred from homology"/>
<evidence type="ECO:0000256" key="1">
    <source>
        <dbReference type="ARBA" id="ARBA00004651"/>
    </source>
</evidence>
<dbReference type="Gene3D" id="3.40.50.1000">
    <property type="entry name" value="HAD superfamily/HAD-like"/>
    <property type="match status" value="1"/>
</dbReference>
<dbReference type="SUPFAM" id="SSF81665">
    <property type="entry name" value="Calcium ATPase, transmembrane domain M"/>
    <property type="match status" value="1"/>
</dbReference>
<comment type="subcellular location">
    <subcellularLocation>
        <location evidence="1">Cell membrane</location>
        <topology evidence="1">Multi-pass membrane protein</topology>
    </subcellularLocation>
</comment>
<evidence type="ECO:0000256" key="15">
    <source>
        <dbReference type="RuleBase" id="RU362081"/>
    </source>
</evidence>
<evidence type="ECO:0000259" key="16">
    <source>
        <dbReference type="Pfam" id="PF00122"/>
    </source>
</evidence>
<comment type="caution">
    <text evidence="17">The sequence shown here is derived from an EMBL/GenBank/DDBJ whole genome shotgun (WGS) entry which is preliminary data.</text>
</comment>
<evidence type="ECO:0000256" key="11">
    <source>
        <dbReference type="ARBA" id="ARBA00022967"/>
    </source>
</evidence>
<accession>A0ABS9A4Z8</accession>
<feature type="transmembrane region" description="Helical" evidence="15">
    <location>
        <begin position="622"/>
        <end position="641"/>
    </location>
</feature>
<feature type="transmembrane region" description="Helical" evidence="15">
    <location>
        <begin position="36"/>
        <end position="57"/>
    </location>
</feature>
<dbReference type="InterPro" id="IPR018303">
    <property type="entry name" value="ATPase_P-typ_P_site"/>
</dbReference>
<keyword evidence="8 15" id="KW-0547">Nucleotide-binding</keyword>
<evidence type="ECO:0000256" key="14">
    <source>
        <dbReference type="ARBA" id="ARBA00023136"/>
    </source>
</evidence>
<feature type="transmembrane region" description="Helical" evidence="15">
    <location>
        <begin position="99"/>
        <end position="116"/>
    </location>
</feature>
<keyword evidence="12 15" id="KW-1133">Transmembrane helix</keyword>
<evidence type="ECO:0000256" key="10">
    <source>
        <dbReference type="ARBA" id="ARBA00022842"/>
    </source>
</evidence>
<dbReference type="PRINTS" id="PR00943">
    <property type="entry name" value="CUATPASE"/>
</dbReference>
<dbReference type="NCBIfam" id="TIGR01494">
    <property type="entry name" value="ATPase_P-type"/>
    <property type="match status" value="1"/>
</dbReference>
<feature type="transmembrane region" description="Helical" evidence="15">
    <location>
        <begin position="69"/>
        <end position="93"/>
    </location>
</feature>
<dbReference type="InterPro" id="IPR008250">
    <property type="entry name" value="ATPase_P-typ_transduc_dom_A_sf"/>
</dbReference>
<dbReference type="Gene3D" id="3.40.1110.10">
    <property type="entry name" value="Calcium-transporting ATPase, cytoplasmic domain N"/>
    <property type="match status" value="1"/>
</dbReference>
<sequence>MFRQRFWLCLVLTLPVVVWAEHVQMLLGYEAPAIVGSAWIGPVLGSVIFFYGGWAFLKGAAYELRDRLPGMMTLISLAITVAFLFSWAVQAGLLDAFPLWWELATLVTIMLLGHWIEMKSVTQAQGALQELAELLPDEATRVVEGNEERVAVAELKKGELVLVRPGESVPVDGVVRKGTSDLDEAMITGESRPVRKEEGDEVIAGTINGEGALRVEVTGTGEDTALSGIMRLVAEAQASKSRSQHLADRAAQMLTGVAILAAVITLAAWQFVGAPIDFTVVRVVTVLVIACPHALGLAVPLVVAISTTLGARAGLLVRDRRGLEEARLLDTVVFDKTGTLTLGQHRVVDLEVADGITEAEALRIAAGVEAESEHPIARGITASARERGIAFPPADGFHAIPGQGASATIDGIDYRVGGPTLLKTERAWAAERLRQQADAAANRGQAAIYLLRDGEALAVFVVADAIRRESREAVRALHERGIEVAMLTGDARAVADAVAAELGIETVFAEVLPDDKAAKIQQLQRQGKRVAMVGDGVNDAPALAIADIGIAIGAGTDVAVEAGHIVLVRSDPRDIPRIVTLSRATYRKMLQNLWWAAGYNIVAIPLAAGVLAAWGILLAPALGAVLMSVSTVIVAINAQLLKRARL</sequence>
<dbReference type="PRINTS" id="PR00119">
    <property type="entry name" value="CATATPASE"/>
</dbReference>
<keyword evidence="10" id="KW-0460">Magnesium</keyword>
<dbReference type="PROSITE" id="PS00154">
    <property type="entry name" value="ATPASE_E1_E2"/>
    <property type="match status" value="1"/>
</dbReference>
<dbReference type="InterPro" id="IPR001757">
    <property type="entry name" value="P_typ_ATPase"/>
</dbReference>